<keyword evidence="16" id="KW-1185">Reference proteome</keyword>
<comment type="subcellular location">
    <subcellularLocation>
        <location evidence="1">Cell membrane</location>
        <topology evidence="1">Multi-pass membrane protein</topology>
    </subcellularLocation>
    <subcellularLocation>
        <location evidence="9">Membrane</location>
        <topology evidence="9">Multi-pass membrane protein</topology>
    </subcellularLocation>
</comment>
<organism evidence="15 16">
    <name type="scientific">Tepidiforma thermophila (strain KCTC 52669 / CGMCC 1.13589 / G233)</name>
    <dbReference type="NCBI Taxonomy" id="2761530"/>
    <lineage>
        <taxon>Bacteria</taxon>
        <taxon>Bacillati</taxon>
        <taxon>Chloroflexota</taxon>
        <taxon>Tepidiformia</taxon>
        <taxon>Tepidiformales</taxon>
        <taxon>Tepidiformaceae</taxon>
        <taxon>Tepidiforma</taxon>
    </lineage>
</organism>
<evidence type="ECO:0000259" key="11">
    <source>
        <dbReference type="Pfam" id="PF00361"/>
    </source>
</evidence>
<dbReference type="InterPro" id="IPR050616">
    <property type="entry name" value="CPA3_Na-H_Antiporter_A"/>
</dbReference>
<dbReference type="GO" id="GO:0005886">
    <property type="term" value="C:plasma membrane"/>
    <property type="evidence" value="ECO:0007669"/>
    <property type="project" value="UniProtKB-SubCell"/>
</dbReference>
<evidence type="ECO:0000256" key="2">
    <source>
        <dbReference type="ARBA" id="ARBA00022448"/>
    </source>
</evidence>
<accession>A0A2A9HGE4</accession>
<dbReference type="GO" id="GO:0006811">
    <property type="term" value="P:monoatomic ion transport"/>
    <property type="evidence" value="ECO:0007669"/>
    <property type="project" value="UniProtKB-KW"/>
</dbReference>
<keyword evidence="3" id="KW-0050">Antiport</keyword>
<evidence type="ECO:0000256" key="5">
    <source>
        <dbReference type="ARBA" id="ARBA00022692"/>
    </source>
</evidence>
<dbReference type="InterPro" id="IPR046806">
    <property type="entry name" value="MrpA_C/MbhE"/>
</dbReference>
<evidence type="ECO:0000256" key="4">
    <source>
        <dbReference type="ARBA" id="ARBA00022475"/>
    </source>
</evidence>
<dbReference type="Pfam" id="PF13244">
    <property type="entry name" value="MbhD"/>
    <property type="match status" value="1"/>
</dbReference>
<feature type="transmembrane region" description="Helical" evidence="10">
    <location>
        <begin position="736"/>
        <end position="754"/>
    </location>
</feature>
<evidence type="ECO:0000313" key="16">
    <source>
        <dbReference type="Proteomes" id="UP000223071"/>
    </source>
</evidence>
<feature type="domain" description="MrpA C-terminal/MbhD" evidence="13">
    <location>
        <begin position="602"/>
        <end position="666"/>
    </location>
</feature>
<feature type="domain" description="NADH:quinone oxidoreductase/Mrp antiporter transmembrane" evidence="11">
    <location>
        <begin position="124"/>
        <end position="409"/>
    </location>
</feature>
<feature type="transmembrane region" description="Helical" evidence="10">
    <location>
        <begin position="617"/>
        <end position="637"/>
    </location>
</feature>
<feature type="transmembrane region" description="Helical" evidence="10">
    <location>
        <begin position="363"/>
        <end position="382"/>
    </location>
</feature>
<keyword evidence="7" id="KW-0406">Ion transport</keyword>
<feature type="transmembrane region" description="Helical" evidence="10">
    <location>
        <begin position="558"/>
        <end position="581"/>
    </location>
</feature>
<feature type="transmembrane region" description="Helical" evidence="10">
    <location>
        <begin position="266"/>
        <end position="287"/>
    </location>
</feature>
<feature type="transmembrane region" description="Helical" evidence="10">
    <location>
        <begin position="402"/>
        <end position="424"/>
    </location>
</feature>
<feature type="transmembrane region" description="Helical" evidence="10">
    <location>
        <begin position="643"/>
        <end position="662"/>
    </location>
</feature>
<feature type="transmembrane region" description="Helical" evidence="10">
    <location>
        <begin position="106"/>
        <end position="124"/>
    </location>
</feature>
<feature type="domain" description="MrpA C-terminal/MbhE" evidence="14">
    <location>
        <begin position="675"/>
        <end position="758"/>
    </location>
</feature>
<feature type="transmembrane region" description="Helical" evidence="10">
    <location>
        <begin position="28"/>
        <end position="45"/>
    </location>
</feature>
<evidence type="ECO:0000259" key="13">
    <source>
        <dbReference type="Pfam" id="PF13244"/>
    </source>
</evidence>
<dbReference type="AlphaFoldDB" id="A0A2A9HGE4"/>
<feature type="transmembrane region" description="Helical" evidence="10">
    <location>
        <begin position="320"/>
        <end position="342"/>
    </location>
</feature>
<keyword evidence="6 10" id="KW-1133">Transmembrane helix</keyword>
<evidence type="ECO:0000256" key="1">
    <source>
        <dbReference type="ARBA" id="ARBA00004651"/>
    </source>
</evidence>
<gene>
    <name evidence="15" type="ORF">A9A59_1095</name>
</gene>
<reference evidence="15 16" key="1">
    <citation type="submission" date="2017-09" db="EMBL/GenBank/DDBJ databases">
        <title>Sequencing the genomes of two abundant thermophiles in Great Basin hot springs: Thermocrinis jamiesonii and novel Chloroflexi Thermoflexus hugenholtzii.</title>
        <authorList>
            <person name="Hedlund B."/>
        </authorList>
    </citation>
    <scope>NUCLEOTIDE SEQUENCE [LARGE SCALE GENOMIC DNA]</scope>
    <source>
        <strain evidence="15 16">G233</strain>
    </source>
</reference>
<protein>
    <submittedName>
        <fullName evidence="15">Multisubunit sodium/proton antiporter MrpA subunit</fullName>
    </submittedName>
</protein>
<dbReference type="InterPro" id="IPR001750">
    <property type="entry name" value="ND/Mrp_TM"/>
</dbReference>
<evidence type="ECO:0000259" key="14">
    <source>
        <dbReference type="Pfam" id="PF20501"/>
    </source>
</evidence>
<keyword evidence="2" id="KW-0813">Transport</keyword>
<dbReference type="PANTHER" id="PTHR43373:SF1">
    <property type="entry name" value="NA(+)_H(+) ANTIPORTER SUBUNIT A"/>
    <property type="match status" value="1"/>
</dbReference>
<feature type="transmembrane region" description="Helical" evidence="10">
    <location>
        <begin position="682"/>
        <end position="700"/>
    </location>
</feature>
<evidence type="ECO:0000256" key="6">
    <source>
        <dbReference type="ARBA" id="ARBA00022989"/>
    </source>
</evidence>
<evidence type="ECO:0000313" key="15">
    <source>
        <dbReference type="EMBL" id="PFG73889.1"/>
    </source>
</evidence>
<keyword evidence="4" id="KW-1003">Cell membrane</keyword>
<feature type="transmembrane region" description="Helical" evidence="10">
    <location>
        <begin position="294"/>
        <end position="314"/>
    </location>
</feature>
<feature type="transmembrane region" description="Helical" evidence="10">
    <location>
        <begin position="76"/>
        <end position="94"/>
    </location>
</feature>
<dbReference type="RefSeq" id="WP_165772526.1">
    <property type="nucleotide sequence ID" value="NZ_PDJQ01000001.1"/>
</dbReference>
<proteinExistence type="predicted"/>
<dbReference type="Proteomes" id="UP000223071">
    <property type="component" value="Unassembled WGS sequence"/>
</dbReference>
<sequence length="761" mass="78367">MGLALALAGVFGTVPVAAALPGRWWRGAALALVPAAVFVYLLTLLERARDGDPLAWSIEWVPALGISLAFRADGLALLFGLLIAGIGALVLVYAEAYMAGKAGAGRLEATLLAFMGAMLGVVFADDVVTLFVAWELTSITSFLLISFEQEKLKARKAAVQALLVTGAGGLALLAGLVMLGQAAGTYRISEMQPEAVAASSLATGAMVLVLLGAFTKSAQVPFHFWLPGAMAAPTPVSAYLHSATMVKAGVYLLARLNPVLGEVDGWRPAVTAAGAVTLAVGAFVALHEEDLKRILAYTTVGALGLLTMLIGLGTELALKAAMVFLLGHALYKGALFMAAGTIDHGTGTRMVGALGGLRRAMPWTFAASAAGVVGLAGFGPVLSFIGKEAALEAGLEEGGAAGIWAVAALVFSGALFTAAGVVVLRPFFGAERAPHAPHEGSAGLLAGPLVLGALSIGLALAPGAIEGRLIAPAAAAAAGEPVKVSLKLWHGFNTALGLSAVSVATGVGAGLAARRLTGPTAPLLGAPWFPSGPKVYDWLYYGMQRAARFHTVWMQRGYLRGYIGAVLLASVALVAAALVRWGGPLERKWTEPAFYEAVAAATVIAGATAAIVHMSRLAAVTALGAVGFGVAIVYALFGGPDLALTQIVMETLSVMLFVLVFYRLPKLVERGPLPRRLRDGAIALAVGVTMSVLVLASLGHREGEPISRYFGETSYVEAFGRNVVNVILVDFRALDTLGEIVVLGTAALGVYALLRVRRGQG</sequence>
<dbReference type="PRINTS" id="PR01434">
    <property type="entry name" value="NADHDHGNASE5"/>
</dbReference>
<evidence type="ECO:0000256" key="10">
    <source>
        <dbReference type="SAM" id="Phobius"/>
    </source>
</evidence>
<feature type="transmembrane region" description="Helical" evidence="10">
    <location>
        <begin position="159"/>
        <end position="183"/>
    </location>
</feature>
<keyword evidence="5 9" id="KW-0812">Transmembrane</keyword>
<dbReference type="EMBL" id="PDJQ01000001">
    <property type="protein sequence ID" value="PFG73889.1"/>
    <property type="molecule type" value="Genomic_DNA"/>
</dbReference>
<comment type="caution">
    <text evidence="15">The sequence shown here is derived from an EMBL/GenBank/DDBJ whole genome shotgun (WGS) entry which is preliminary data.</text>
</comment>
<feature type="transmembrane region" description="Helical" evidence="10">
    <location>
        <begin position="195"/>
        <end position="215"/>
    </location>
</feature>
<feature type="transmembrane region" description="Helical" evidence="10">
    <location>
        <begin position="593"/>
        <end position="612"/>
    </location>
</feature>
<dbReference type="GO" id="GO:0015297">
    <property type="term" value="F:antiporter activity"/>
    <property type="evidence" value="ECO:0007669"/>
    <property type="project" value="UniProtKB-KW"/>
</dbReference>
<evidence type="ECO:0000256" key="8">
    <source>
        <dbReference type="ARBA" id="ARBA00023136"/>
    </source>
</evidence>
<feature type="domain" description="NADH-Ubiquinone oxidoreductase (complex I) chain 5 N-terminal" evidence="12">
    <location>
        <begin position="63"/>
        <end position="104"/>
    </location>
</feature>
<feature type="transmembrane region" description="Helical" evidence="10">
    <location>
        <begin position="495"/>
        <end position="513"/>
    </location>
</feature>
<dbReference type="Pfam" id="PF20501">
    <property type="entry name" value="MbhE"/>
    <property type="match status" value="1"/>
</dbReference>
<feature type="transmembrane region" description="Helical" evidence="10">
    <location>
        <begin position="444"/>
        <end position="465"/>
    </location>
</feature>
<evidence type="ECO:0000259" key="12">
    <source>
        <dbReference type="Pfam" id="PF00662"/>
    </source>
</evidence>
<dbReference type="PANTHER" id="PTHR43373">
    <property type="entry name" value="NA(+)/H(+) ANTIPORTER SUBUNIT"/>
    <property type="match status" value="1"/>
</dbReference>
<evidence type="ECO:0000256" key="9">
    <source>
        <dbReference type="RuleBase" id="RU000320"/>
    </source>
</evidence>
<keyword evidence="8 10" id="KW-0472">Membrane</keyword>
<dbReference type="InterPro" id="IPR001516">
    <property type="entry name" value="Proton_antipo_N"/>
</dbReference>
<dbReference type="Pfam" id="PF00662">
    <property type="entry name" value="Proton_antipo_N"/>
    <property type="match status" value="1"/>
</dbReference>
<evidence type="ECO:0000256" key="3">
    <source>
        <dbReference type="ARBA" id="ARBA00022449"/>
    </source>
</evidence>
<name>A0A2A9HGE4_TEPT2</name>
<dbReference type="Pfam" id="PF00361">
    <property type="entry name" value="Proton_antipo_M"/>
    <property type="match status" value="1"/>
</dbReference>
<dbReference type="InterPro" id="IPR025383">
    <property type="entry name" value="MrpA_C/MbhD"/>
</dbReference>
<evidence type="ECO:0000256" key="7">
    <source>
        <dbReference type="ARBA" id="ARBA00023065"/>
    </source>
</evidence>